<sequence length="266" mass="25419">MAAGAAAAYAAFSGLLARPPGGHEAWGRRNARDLPVTLLEGPAYAAAAALGVALAPGVAPRARAAGLLAVASAGALGAYDDLAGSGDDRGLRGHLAALRRGRVTTGAAKLAGLGVAGLGAGALLRAGRDGSAVDALLAGGVIAGTANLANLLDLRPGRALKAGLIAGAPALVRGGAPGALVAGPLGAALAMLPADLGERSMLGDAGANALGAALGLSAAAGASRRSLGVRLAVVAGLTLASERVSFTRVIAATPGLRELDALGRRA</sequence>
<reference evidence="1 2" key="1">
    <citation type="submission" date="2020-03" db="EMBL/GenBank/DDBJ databases">
        <title>Two novel Motilibacter sp.</title>
        <authorList>
            <person name="Liu S."/>
        </authorList>
    </citation>
    <scope>NUCLEOTIDE SEQUENCE [LARGE SCALE GENOMIC DNA]</scope>
    <source>
        <strain evidence="1 2">E257</strain>
    </source>
</reference>
<evidence type="ECO:0000313" key="2">
    <source>
        <dbReference type="Proteomes" id="UP000800981"/>
    </source>
</evidence>
<name>A0ABX0GYC2_9ACTN</name>
<dbReference type="Proteomes" id="UP000800981">
    <property type="component" value="Unassembled WGS sequence"/>
</dbReference>
<gene>
    <name evidence="1" type="ORF">G9H71_10645</name>
</gene>
<dbReference type="EMBL" id="JAANNP010000005">
    <property type="protein sequence ID" value="NHC14238.1"/>
    <property type="molecule type" value="Genomic_DNA"/>
</dbReference>
<protein>
    <recommendedName>
        <fullName evidence="3">UDP-N-acetylmuramyl pentapeptide phosphotransferase/UDP-N-acetylglucosamine-1-phosphate transferase</fullName>
    </recommendedName>
</protein>
<accession>A0ABX0GYC2</accession>
<comment type="caution">
    <text evidence="1">The sequence shown here is derived from an EMBL/GenBank/DDBJ whole genome shotgun (WGS) entry which is preliminary data.</text>
</comment>
<evidence type="ECO:0008006" key="3">
    <source>
        <dbReference type="Google" id="ProtNLM"/>
    </source>
</evidence>
<organism evidence="1 2">
    <name type="scientific">Motilibacter deserti</name>
    <dbReference type="NCBI Taxonomy" id="2714956"/>
    <lineage>
        <taxon>Bacteria</taxon>
        <taxon>Bacillati</taxon>
        <taxon>Actinomycetota</taxon>
        <taxon>Actinomycetes</taxon>
        <taxon>Motilibacterales</taxon>
        <taxon>Motilibacteraceae</taxon>
        <taxon>Motilibacter</taxon>
    </lineage>
</organism>
<proteinExistence type="predicted"/>
<keyword evidence="2" id="KW-1185">Reference proteome</keyword>
<evidence type="ECO:0000313" key="1">
    <source>
        <dbReference type="EMBL" id="NHC14238.1"/>
    </source>
</evidence>